<dbReference type="NCBIfam" id="TIGR00254">
    <property type="entry name" value="GGDEF"/>
    <property type="match status" value="1"/>
</dbReference>
<dbReference type="STRING" id="1300222.I532_13164"/>
<dbReference type="Pfam" id="PF03707">
    <property type="entry name" value="MHYT"/>
    <property type="match status" value="3"/>
</dbReference>
<dbReference type="FunFam" id="3.20.20.450:FF:000001">
    <property type="entry name" value="Cyclic di-GMP phosphodiesterase yahA"/>
    <property type="match status" value="1"/>
</dbReference>
<dbReference type="AlphaFoldDB" id="M8DGM4"/>
<dbReference type="Proteomes" id="UP000012081">
    <property type="component" value="Unassembled WGS sequence"/>
</dbReference>
<protein>
    <submittedName>
        <fullName evidence="6">Signaling protein YkoW</fullName>
    </submittedName>
</protein>
<dbReference type="InterPro" id="IPR035965">
    <property type="entry name" value="PAS-like_dom_sf"/>
</dbReference>
<feature type="transmembrane region" description="Helical" evidence="1">
    <location>
        <begin position="174"/>
        <end position="198"/>
    </location>
</feature>
<accession>M8DGM4</accession>
<dbReference type="CDD" id="cd00130">
    <property type="entry name" value="PAS"/>
    <property type="match status" value="1"/>
</dbReference>
<organism evidence="6 7">
    <name type="scientific">Brevibacillus borstelensis AK1</name>
    <dbReference type="NCBI Taxonomy" id="1300222"/>
    <lineage>
        <taxon>Bacteria</taxon>
        <taxon>Bacillati</taxon>
        <taxon>Bacillota</taxon>
        <taxon>Bacilli</taxon>
        <taxon>Bacillales</taxon>
        <taxon>Paenibacillaceae</taxon>
        <taxon>Brevibacillus</taxon>
    </lineage>
</organism>
<dbReference type="InterPro" id="IPR029787">
    <property type="entry name" value="Nucleotide_cyclase"/>
</dbReference>
<dbReference type="OrthoDB" id="9759607at2"/>
<dbReference type="EMBL" id="APBN01000004">
    <property type="protein sequence ID" value="EMT52608.1"/>
    <property type="molecule type" value="Genomic_DNA"/>
</dbReference>
<feature type="domain" description="GGDEF" evidence="4">
    <location>
        <begin position="411"/>
        <end position="545"/>
    </location>
</feature>
<dbReference type="Gene3D" id="3.30.70.270">
    <property type="match status" value="1"/>
</dbReference>
<dbReference type="InterPro" id="IPR043128">
    <property type="entry name" value="Rev_trsase/Diguanyl_cyclase"/>
</dbReference>
<dbReference type="SMART" id="SM00052">
    <property type="entry name" value="EAL"/>
    <property type="match status" value="1"/>
</dbReference>
<dbReference type="FunFam" id="3.30.70.270:FF:000001">
    <property type="entry name" value="Diguanylate cyclase domain protein"/>
    <property type="match status" value="1"/>
</dbReference>
<comment type="caution">
    <text evidence="6">The sequence shown here is derived from an EMBL/GenBank/DDBJ whole genome shotgun (WGS) entry which is preliminary data.</text>
</comment>
<keyword evidence="1" id="KW-0812">Transmembrane</keyword>
<dbReference type="Gene3D" id="3.30.450.20">
    <property type="entry name" value="PAS domain"/>
    <property type="match status" value="1"/>
</dbReference>
<dbReference type="InterPro" id="IPR052155">
    <property type="entry name" value="Biofilm_reg_signaling"/>
</dbReference>
<keyword evidence="7" id="KW-1185">Reference proteome</keyword>
<feature type="transmembrane region" description="Helical" evidence="1">
    <location>
        <begin position="218"/>
        <end position="239"/>
    </location>
</feature>
<evidence type="ECO:0000259" key="3">
    <source>
        <dbReference type="PROSITE" id="PS50883"/>
    </source>
</evidence>
<evidence type="ECO:0000259" key="5">
    <source>
        <dbReference type="PROSITE" id="PS50924"/>
    </source>
</evidence>
<dbReference type="InterPro" id="IPR005330">
    <property type="entry name" value="MHYT_dom"/>
</dbReference>
<dbReference type="PANTHER" id="PTHR44757">
    <property type="entry name" value="DIGUANYLATE CYCLASE DGCP"/>
    <property type="match status" value="1"/>
</dbReference>
<feature type="transmembrane region" description="Helical" evidence="1">
    <location>
        <begin position="44"/>
        <end position="69"/>
    </location>
</feature>
<dbReference type="Pfam" id="PF00990">
    <property type="entry name" value="GGDEF"/>
    <property type="match status" value="1"/>
</dbReference>
<reference evidence="6 7" key="1">
    <citation type="submission" date="2013-03" db="EMBL/GenBank/DDBJ databases">
        <title>Assembly of a new bacterial strain Brevibacillus borstelensis AK1.</title>
        <authorList>
            <person name="Rajan I."/>
            <person name="PoliReddy D."/>
            <person name="Sugumar T."/>
            <person name="Rathinam K."/>
            <person name="Alqarawi S."/>
            <person name="Khalil A.B."/>
            <person name="Sivakumar N."/>
        </authorList>
    </citation>
    <scope>NUCLEOTIDE SEQUENCE [LARGE SCALE GENOMIC DNA]</scope>
    <source>
        <strain evidence="6 7">AK1</strain>
    </source>
</reference>
<dbReference type="CDD" id="cd01948">
    <property type="entry name" value="EAL"/>
    <property type="match status" value="1"/>
</dbReference>
<dbReference type="SUPFAM" id="SSF141868">
    <property type="entry name" value="EAL domain-like"/>
    <property type="match status" value="1"/>
</dbReference>
<feature type="domain" description="EAL" evidence="3">
    <location>
        <begin position="554"/>
        <end position="807"/>
    </location>
</feature>
<keyword evidence="1" id="KW-0472">Membrane</keyword>
<feature type="transmembrane region" description="Helical" evidence="1">
    <location>
        <begin position="142"/>
        <end position="162"/>
    </location>
</feature>
<feature type="domain" description="MHYT" evidence="5">
    <location>
        <begin position="9"/>
        <end position="201"/>
    </location>
</feature>
<dbReference type="GO" id="GO:0016020">
    <property type="term" value="C:membrane"/>
    <property type="evidence" value="ECO:0007669"/>
    <property type="project" value="UniProtKB-UniRule"/>
</dbReference>
<dbReference type="PROSITE" id="PS50887">
    <property type="entry name" value="GGDEF"/>
    <property type="match status" value="1"/>
</dbReference>
<feature type="domain" description="PAS" evidence="2">
    <location>
        <begin position="253"/>
        <end position="298"/>
    </location>
</feature>
<dbReference type="InterPro" id="IPR000160">
    <property type="entry name" value="GGDEF_dom"/>
</dbReference>
<evidence type="ECO:0000259" key="4">
    <source>
        <dbReference type="PROSITE" id="PS50887"/>
    </source>
</evidence>
<evidence type="ECO:0000256" key="1">
    <source>
        <dbReference type="PROSITE-ProRule" id="PRU00244"/>
    </source>
</evidence>
<evidence type="ECO:0000259" key="2">
    <source>
        <dbReference type="PROSITE" id="PS50112"/>
    </source>
</evidence>
<dbReference type="PATRIC" id="fig|1300222.3.peg.2753"/>
<sequence length="813" mass="90864">MDHQIHGTYDTFLVILSYLIAVTASYSALDLAGRVNVSRGKHRLLWLVFGAMSMGLGIWSMHFVGMLALALPVKVLYDLSLVILSVLFAIFVSGIALLTVSRNKLEVKELAIAGVLMAGGISGMHYTGMAAMMIGITYDKGLVILSVVIAATASFAALWLLFYFRKDQSRFAYLYKLGSSLIMGAAIAGMHYTGMVAAHFHASEHQYGVEVQIETETLAYIIVLATFLLLGITLAGVFINKRLSQKDLVIQENESWYRSLYKNNEYGIISLDKAGTIINMNPAVPKMIGIQAEDYLNKHFSAIGLDMSAKDKTKTDAVDEQSSRLLPKDFETSFVQPNGNLVELSVMNIPVEIDGKIVGNHIFIKDITEESKAKKKNKHLAYHDELTGLPNRRKLNERLDQSIEQSNRDSSTFAVMVLDIDRFKMINDSLGHTYGDIFLQGVSDRIVKSAEGFETTIARMGGDEFTILCNTGPEGEEAAELAERIIEALKKPFHLKDNDFYISASIGTALFPVHGRDAVELLKKADTAMYKVKKQGKNGHQFYSPDLDVQLLENIGLESDLRKAIERNELVVYYQPQFHAQSNRMIGVEALVRWNHPTRGMLSPGVFIPIAEETGLIYEIGTWVLSEACRQMKKWHDEGGPLIPVSVNLSSHQFHQPNLVEYIVKILEETKLEPQYLELEITESMMMDPAVSISILEELNKIGTRISLDDFGTGYSSLSYLKKFPIHKLKIDRSFITDISENHNDKAIVATIISMAQHLKLDVIAEGIETKDQLDILTENDCHEIQGYYFSSPLSASEVEKTFFVPNRLPSYQ</sequence>
<dbReference type="NCBIfam" id="TIGR00229">
    <property type="entry name" value="sensory_box"/>
    <property type="match status" value="1"/>
</dbReference>
<proteinExistence type="predicted"/>
<dbReference type="SUPFAM" id="SSF55785">
    <property type="entry name" value="PYP-like sensor domain (PAS domain)"/>
    <property type="match status" value="1"/>
</dbReference>
<evidence type="ECO:0000313" key="7">
    <source>
        <dbReference type="Proteomes" id="UP000012081"/>
    </source>
</evidence>
<dbReference type="RefSeq" id="WP_003388755.1">
    <property type="nucleotide sequence ID" value="NZ_APBN01000004.1"/>
</dbReference>
<dbReference type="InterPro" id="IPR001633">
    <property type="entry name" value="EAL_dom"/>
</dbReference>
<dbReference type="Pfam" id="PF13426">
    <property type="entry name" value="PAS_9"/>
    <property type="match status" value="1"/>
</dbReference>
<dbReference type="InterPro" id="IPR000014">
    <property type="entry name" value="PAS"/>
</dbReference>
<dbReference type="Pfam" id="PF00563">
    <property type="entry name" value="EAL"/>
    <property type="match status" value="1"/>
</dbReference>
<dbReference type="CDD" id="cd01949">
    <property type="entry name" value="GGDEF"/>
    <property type="match status" value="1"/>
</dbReference>
<dbReference type="PROSITE" id="PS50883">
    <property type="entry name" value="EAL"/>
    <property type="match status" value="1"/>
</dbReference>
<evidence type="ECO:0000313" key="6">
    <source>
        <dbReference type="EMBL" id="EMT52608.1"/>
    </source>
</evidence>
<dbReference type="Gene3D" id="3.20.20.450">
    <property type="entry name" value="EAL domain"/>
    <property type="match status" value="1"/>
</dbReference>
<gene>
    <name evidence="6" type="ORF">I532_13164</name>
</gene>
<dbReference type="SUPFAM" id="SSF55073">
    <property type="entry name" value="Nucleotide cyclase"/>
    <property type="match status" value="1"/>
</dbReference>
<dbReference type="PANTHER" id="PTHR44757:SF2">
    <property type="entry name" value="BIOFILM ARCHITECTURE MAINTENANCE PROTEIN MBAA"/>
    <property type="match status" value="1"/>
</dbReference>
<dbReference type="SMART" id="SM00267">
    <property type="entry name" value="GGDEF"/>
    <property type="match status" value="1"/>
</dbReference>
<dbReference type="PROSITE" id="PS50112">
    <property type="entry name" value="PAS"/>
    <property type="match status" value="1"/>
</dbReference>
<feature type="transmembrane region" description="Helical" evidence="1">
    <location>
        <begin position="75"/>
        <end position="98"/>
    </location>
</feature>
<name>M8DGM4_9BACL</name>
<feature type="transmembrane region" description="Helical" evidence="1">
    <location>
        <begin position="110"/>
        <end position="136"/>
    </location>
</feature>
<dbReference type="PROSITE" id="PS50924">
    <property type="entry name" value="MHYT"/>
    <property type="match status" value="1"/>
</dbReference>
<dbReference type="InterPro" id="IPR035919">
    <property type="entry name" value="EAL_sf"/>
</dbReference>
<feature type="transmembrane region" description="Helical" evidence="1">
    <location>
        <begin position="12"/>
        <end position="32"/>
    </location>
</feature>
<keyword evidence="1" id="KW-1133">Transmembrane helix</keyword>